<dbReference type="GO" id="GO:0006979">
    <property type="term" value="P:response to oxidative stress"/>
    <property type="evidence" value="ECO:0007669"/>
    <property type="project" value="UniProtKB-UniRule"/>
</dbReference>
<keyword evidence="13 19" id="KW-1015">Disulfide bond</keyword>
<evidence type="ECO:0000256" key="15">
    <source>
        <dbReference type="PIRSR" id="PIRSR600823-1"/>
    </source>
</evidence>
<feature type="disulfide bond" evidence="19">
    <location>
        <begin position="211"/>
        <end position="236"/>
    </location>
</feature>
<dbReference type="GO" id="GO:0140825">
    <property type="term" value="F:lactoperoxidase activity"/>
    <property type="evidence" value="ECO:0007669"/>
    <property type="project" value="UniProtKB-EC"/>
</dbReference>
<dbReference type="CDD" id="cd00693">
    <property type="entry name" value="secretory_peroxidase"/>
    <property type="match status" value="1"/>
</dbReference>
<keyword evidence="23" id="KW-1185">Reference proteome</keyword>
<reference evidence="22 23" key="1">
    <citation type="submission" date="2024-08" db="EMBL/GenBank/DDBJ databases">
        <title>Insights into the chromosomal genome structure of Flemingia macrophylla.</title>
        <authorList>
            <person name="Ding Y."/>
            <person name="Zhao Y."/>
            <person name="Bi W."/>
            <person name="Wu M."/>
            <person name="Zhao G."/>
            <person name="Gong Y."/>
            <person name="Li W."/>
            <person name="Zhang P."/>
        </authorList>
    </citation>
    <scope>NUCLEOTIDE SEQUENCE [LARGE SCALE GENOMIC DNA]</scope>
    <source>
        <strain evidence="22">DYQJB</strain>
        <tissue evidence="22">Leaf</tissue>
    </source>
</reference>
<keyword evidence="20" id="KW-0964">Secreted</keyword>
<evidence type="ECO:0000256" key="2">
    <source>
        <dbReference type="ARBA" id="ARBA00002322"/>
    </source>
</evidence>
<dbReference type="FunFam" id="1.10.520.10:FF:000009">
    <property type="entry name" value="Peroxidase"/>
    <property type="match status" value="1"/>
</dbReference>
<keyword evidence="9 20" id="KW-0732">Signal</keyword>
<dbReference type="GO" id="GO:0005576">
    <property type="term" value="C:extracellular region"/>
    <property type="evidence" value="ECO:0007669"/>
    <property type="project" value="UniProtKB-SubCell"/>
</dbReference>
<evidence type="ECO:0000256" key="13">
    <source>
        <dbReference type="ARBA" id="ARBA00023157"/>
    </source>
</evidence>
<dbReference type="InterPro" id="IPR002016">
    <property type="entry name" value="Haem_peroxidase"/>
</dbReference>
<evidence type="ECO:0000256" key="16">
    <source>
        <dbReference type="PIRSR" id="PIRSR600823-2"/>
    </source>
</evidence>
<dbReference type="Gene3D" id="1.10.420.10">
    <property type="entry name" value="Peroxidase, domain 2"/>
    <property type="match status" value="1"/>
</dbReference>
<dbReference type="Gene3D" id="1.10.520.10">
    <property type="match status" value="1"/>
</dbReference>
<comment type="caution">
    <text evidence="22">The sequence shown here is derived from an EMBL/GenBank/DDBJ whole genome shotgun (WGS) entry which is preliminary data.</text>
</comment>
<sequence>MAASALYVSIPAFKLIKLCLIVIACLIGTSSAQLQPDFYDERCPKALEIIKKAVEDAVHQERRMGASLLRLHFHDCFVQASLGCDASVLLDDTPNFTGEKNSFPNANSLRGFEIIDGIKSELESTCEGAISCADILAVAARDAVVALGGPRWKVLLGRRDSTTASLAESNSDLPAPFLDLSGLITAFAKKNFTAEEMVTLSGAHTIGEVRCSLFRARIYNESNIDPEFAEKMQARCPFEGDDDNLSPLDSRTPLRFDNEYFRNLMQQKGLIHSDQQLFDNNGSASTNSQVFKYSKDSGNFKKDFADAMFKMSMLTPLTGSDGEIRKNCRVVNPPTTTVS</sequence>
<feature type="binding site" evidence="17">
    <location>
        <position position="205"/>
    </location>
    <ligand>
        <name>Ca(2+)</name>
        <dbReference type="ChEBI" id="CHEBI:29108"/>
        <label>2</label>
    </ligand>
</feature>
<evidence type="ECO:0000256" key="17">
    <source>
        <dbReference type="PIRSR" id="PIRSR600823-3"/>
    </source>
</evidence>
<gene>
    <name evidence="22" type="ORF">Fmac_022935</name>
</gene>
<feature type="binding site" evidence="17">
    <location>
        <position position="87"/>
    </location>
    <ligand>
        <name>Ca(2+)</name>
        <dbReference type="ChEBI" id="CHEBI:29108"/>
        <label>1</label>
    </ligand>
</feature>
<feature type="disulfide bond" evidence="19">
    <location>
        <begin position="43"/>
        <end position="126"/>
    </location>
</feature>
<dbReference type="PANTHER" id="PTHR31388">
    <property type="entry name" value="PEROXIDASE 72-RELATED"/>
    <property type="match status" value="1"/>
</dbReference>
<accession>A0ABD1LK20</accession>
<feature type="binding site" evidence="17">
    <location>
        <position position="85"/>
    </location>
    <ligand>
        <name>Ca(2+)</name>
        <dbReference type="ChEBI" id="CHEBI:29108"/>
        <label>1</label>
    </ligand>
</feature>
<dbReference type="InterPro" id="IPR033905">
    <property type="entry name" value="Secretory_peroxidase"/>
</dbReference>
<keyword evidence="8 17" id="KW-0479">Metal-binding</keyword>
<feature type="binding site" evidence="17">
    <location>
        <position position="75"/>
    </location>
    <ligand>
        <name>Ca(2+)</name>
        <dbReference type="ChEBI" id="CHEBI:29108"/>
        <label>1</label>
    </ligand>
</feature>
<evidence type="ECO:0000256" key="4">
    <source>
        <dbReference type="ARBA" id="ARBA00006873"/>
    </source>
</evidence>
<keyword evidence="10 17" id="KW-0106">Calcium</keyword>
<evidence type="ECO:0000256" key="12">
    <source>
        <dbReference type="ARBA" id="ARBA00023004"/>
    </source>
</evidence>
<dbReference type="PROSITE" id="PS00435">
    <property type="entry name" value="PEROXIDASE_1"/>
    <property type="match status" value="1"/>
</dbReference>
<feature type="site" description="Transition state stabilizer" evidence="18">
    <location>
        <position position="70"/>
    </location>
</feature>
<feature type="binding site" evidence="17">
    <location>
        <position position="83"/>
    </location>
    <ligand>
        <name>Ca(2+)</name>
        <dbReference type="ChEBI" id="CHEBI:29108"/>
        <label>1</label>
    </ligand>
</feature>
<evidence type="ECO:0000256" key="7">
    <source>
        <dbReference type="ARBA" id="ARBA00022617"/>
    </source>
</evidence>
<comment type="function">
    <text evidence="2">Removal of H(2)O(2), oxidation of toxic reductants, biosynthesis and degradation of lignin, suberization, auxin catabolism, response to environmental stresses such as wounding, pathogen attack and oxidative stress. These functions might be dependent on each isozyme/isoform in each plant tissue.</text>
</comment>
<dbReference type="GO" id="GO:0042744">
    <property type="term" value="P:hydrogen peroxide catabolic process"/>
    <property type="evidence" value="ECO:0007669"/>
    <property type="project" value="UniProtKB-KW"/>
</dbReference>
<dbReference type="InterPro" id="IPR010255">
    <property type="entry name" value="Haem_peroxidase_sf"/>
</dbReference>
<keyword evidence="12 17" id="KW-0408">Iron</keyword>
<dbReference type="PRINTS" id="PR00458">
    <property type="entry name" value="PEROXIDASE"/>
</dbReference>
<feature type="binding site" evidence="17">
    <location>
        <position position="249"/>
    </location>
    <ligand>
        <name>Ca(2+)</name>
        <dbReference type="ChEBI" id="CHEBI:29108"/>
        <label>2</label>
    </ligand>
</feature>
<feature type="disulfide bond" evidence="19">
    <location>
        <begin position="132"/>
        <end position="328"/>
    </location>
</feature>
<protein>
    <recommendedName>
        <fullName evidence="5 20">Peroxidase</fullName>
        <ecNumber evidence="5 20">1.11.1.7</ecNumber>
    </recommendedName>
</protein>
<keyword evidence="14" id="KW-0325">Glycoprotein</keyword>
<keyword evidence="20" id="KW-0376">Hydrogen peroxide</keyword>
<feature type="signal peptide" evidence="20">
    <location>
        <begin position="1"/>
        <end position="32"/>
    </location>
</feature>
<evidence type="ECO:0000256" key="9">
    <source>
        <dbReference type="ARBA" id="ARBA00022729"/>
    </source>
</evidence>
<dbReference type="PRINTS" id="PR00461">
    <property type="entry name" value="PLPEROXIDASE"/>
</dbReference>
<comment type="catalytic activity">
    <reaction evidence="1 20">
        <text>2 a phenolic donor + H2O2 = 2 a phenolic radical donor + 2 H2O</text>
        <dbReference type="Rhea" id="RHEA:56136"/>
        <dbReference type="ChEBI" id="CHEBI:15377"/>
        <dbReference type="ChEBI" id="CHEBI:16240"/>
        <dbReference type="ChEBI" id="CHEBI:139520"/>
        <dbReference type="ChEBI" id="CHEBI:139521"/>
        <dbReference type="EC" id="1.11.1.7"/>
    </reaction>
</comment>
<evidence type="ECO:0000256" key="3">
    <source>
        <dbReference type="ARBA" id="ARBA00004613"/>
    </source>
</evidence>
<feature type="binding site" evidence="16">
    <location>
        <position position="174"/>
    </location>
    <ligand>
        <name>substrate</name>
    </ligand>
</feature>
<dbReference type="PROSITE" id="PS00436">
    <property type="entry name" value="PEROXIDASE_2"/>
    <property type="match status" value="1"/>
</dbReference>
<dbReference type="Proteomes" id="UP001603857">
    <property type="component" value="Unassembled WGS sequence"/>
</dbReference>
<evidence type="ECO:0000256" key="20">
    <source>
        <dbReference type="RuleBase" id="RU362060"/>
    </source>
</evidence>
<dbReference type="InterPro" id="IPR019793">
    <property type="entry name" value="Peroxidases_heam-ligand_BS"/>
</dbReference>
<feature type="binding site" evidence="17">
    <location>
        <position position="78"/>
    </location>
    <ligand>
        <name>Ca(2+)</name>
        <dbReference type="ChEBI" id="CHEBI:29108"/>
        <label>1</label>
    </ligand>
</feature>
<evidence type="ECO:0000256" key="1">
    <source>
        <dbReference type="ARBA" id="ARBA00000189"/>
    </source>
</evidence>
<evidence type="ECO:0000256" key="8">
    <source>
        <dbReference type="ARBA" id="ARBA00022723"/>
    </source>
</evidence>
<comment type="similarity">
    <text evidence="20">Belongs to the peroxidase family. Classical plant (class III) peroxidase subfamily.</text>
</comment>
<comment type="cofactor">
    <cofactor evidence="17 20">
        <name>Ca(2+)</name>
        <dbReference type="ChEBI" id="CHEBI:29108"/>
    </cofactor>
    <text evidence="17 20">Binds 2 calcium ions per subunit.</text>
</comment>
<feature type="binding site" evidence="17">
    <location>
        <position position="252"/>
    </location>
    <ligand>
        <name>Ca(2+)</name>
        <dbReference type="ChEBI" id="CHEBI:29108"/>
        <label>2</label>
    </ligand>
</feature>
<evidence type="ECO:0000256" key="19">
    <source>
        <dbReference type="PIRSR" id="PIRSR600823-5"/>
    </source>
</evidence>
<evidence type="ECO:0000256" key="18">
    <source>
        <dbReference type="PIRSR" id="PIRSR600823-4"/>
    </source>
</evidence>
<evidence type="ECO:0000259" key="21">
    <source>
        <dbReference type="PROSITE" id="PS50873"/>
    </source>
</evidence>
<evidence type="ECO:0000256" key="11">
    <source>
        <dbReference type="ARBA" id="ARBA00023002"/>
    </source>
</evidence>
<proteinExistence type="inferred from homology"/>
<comment type="subcellular location">
    <subcellularLocation>
        <location evidence="3 20">Secreted</location>
    </subcellularLocation>
</comment>
<evidence type="ECO:0000313" key="23">
    <source>
        <dbReference type="Proteomes" id="UP001603857"/>
    </source>
</evidence>
<dbReference type="FunFam" id="1.10.420.10:FF:000006">
    <property type="entry name" value="Peroxidase"/>
    <property type="match status" value="1"/>
</dbReference>
<comment type="cofactor">
    <cofactor evidence="17 20">
        <name>heme b</name>
        <dbReference type="ChEBI" id="CHEBI:60344"/>
    </cofactor>
    <text evidence="17 20">Binds 1 heme b (iron(II)-protoporphyrin IX) group per subunit.</text>
</comment>
<keyword evidence="6 20" id="KW-0575">Peroxidase</keyword>
<dbReference type="EMBL" id="JBGMDY010000008">
    <property type="protein sequence ID" value="KAL2323877.1"/>
    <property type="molecule type" value="Genomic_DNA"/>
</dbReference>
<feature type="binding site" evidence="17">
    <location>
        <position position="99"/>
    </location>
    <ligand>
        <name>Ca(2+)</name>
        <dbReference type="ChEBI" id="CHEBI:29108"/>
        <label>1</label>
    </ligand>
</feature>
<evidence type="ECO:0000313" key="22">
    <source>
        <dbReference type="EMBL" id="KAL2323877.1"/>
    </source>
</evidence>
<dbReference type="AlphaFoldDB" id="A0ABD1LK20"/>
<dbReference type="GO" id="GO:0046872">
    <property type="term" value="F:metal ion binding"/>
    <property type="evidence" value="ECO:0007669"/>
    <property type="project" value="UniProtKB-UniRule"/>
</dbReference>
<keyword evidence="11 20" id="KW-0560">Oxidoreductase</keyword>
<dbReference type="SUPFAM" id="SSF48113">
    <property type="entry name" value="Heme-dependent peroxidases"/>
    <property type="match status" value="1"/>
</dbReference>
<evidence type="ECO:0000256" key="14">
    <source>
        <dbReference type="ARBA" id="ARBA00023180"/>
    </source>
</evidence>
<name>A0ABD1LK20_9FABA</name>
<dbReference type="Pfam" id="PF00141">
    <property type="entry name" value="peroxidase"/>
    <property type="match status" value="1"/>
</dbReference>
<dbReference type="PROSITE" id="PS50873">
    <property type="entry name" value="PEROXIDASE_4"/>
    <property type="match status" value="1"/>
</dbReference>
<comment type="similarity">
    <text evidence="4">Belongs to the peroxidase family. Ascorbate peroxidase subfamily.</text>
</comment>
<dbReference type="InterPro" id="IPR000823">
    <property type="entry name" value="Peroxidase_pln"/>
</dbReference>
<dbReference type="InterPro" id="IPR019794">
    <property type="entry name" value="Peroxidases_AS"/>
</dbReference>
<feature type="binding site" evidence="17">
    <location>
        <position position="257"/>
    </location>
    <ligand>
        <name>Ca(2+)</name>
        <dbReference type="ChEBI" id="CHEBI:29108"/>
        <label>2</label>
    </ligand>
</feature>
<feature type="active site" description="Proton acceptor" evidence="15">
    <location>
        <position position="74"/>
    </location>
</feature>
<evidence type="ECO:0000256" key="6">
    <source>
        <dbReference type="ARBA" id="ARBA00022559"/>
    </source>
</evidence>
<feature type="domain" description="Plant heme peroxidase family profile" evidence="21">
    <location>
        <begin position="33"/>
        <end position="332"/>
    </location>
</feature>
<feature type="binding site" description="axial binding residue" evidence="17">
    <location>
        <position position="204"/>
    </location>
    <ligand>
        <name>heme b</name>
        <dbReference type="ChEBI" id="CHEBI:60344"/>
    </ligand>
    <ligandPart>
        <name>Fe</name>
        <dbReference type="ChEBI" id="CHEBI:18248"/>
    </ligandPart>
</feature>
<dbReference type="EC" id="1.11.1.7" evidence="5 20"/>
<feature type="disulfide bond" evidence="19">
    <location>
        <begin position="76"/>
        <end position="84"/>
    </location>
</feature>
<keyword evidence="7 20" id="KW-0349">Heme</keyword>
<evidence type="ECO:0000256" key="10">
    <source>
        <dbReference type="ARBA" id="ARBA00022837"/>
    </source>
</evidence>
<feature type="chain" id="PRO_5044529001" description="Peroxidase" evidence="20">
    <location>
        <begin position="33"/>
        <end position="339"/>
    </location>
</feature>
<dbReference type="PANTHER" id="PTHR31388:SF155">
    <property type="entry name" value="PEROXIDASE"/>
    <property type="match status" value="1"/>
</dbReference>
<dbReference type="GO" id="GO:0020037">
    <property type="term" value="F:heme binding"/>
    <property type="evidence" value="ECO:0007669"/>
    <property type="project" value="UniProtKB-UniRule"/>
</dbReference>
<evidence type="ECO:0000256" key="5">
    <source>
        <dbReference type="ARBA" id="ARBA00012313"/>
    </source>
</evidence>
<organism evidence="22 23">
    <name type="scientific">Flemingia macrophylla</name>
    <dbReference type="NCBI Taxonomy" id="520843"/>
    <lineage>
        <taxon>Eukaryota</taxon>
        <taxon>Viridiplantae</taxon>
        <taxon>Streptophyta</taxon>
        <taxon>Embryophyta</taxon>
        <taxon>Tracheophyta</taxon>
        <taxon>Spermatophyta</taxon>
        <taxon>Magnoliopsida</taxon>
        <taxon>eudicotyledons</taxon>
        <taxon>Gunneridae</taxon>
        <taxon>Pentapetalae</taxon>
        <taxon>rosids</taxon>
        <taxon>fabids</taxon>
        <taxon>Fabales</taxon>
        <taxon>Fabaceae</taxon>
        <taxon>Papilionoideae</taxon>
        <taxon>50 kb inversion clade</taxon>
        <taxon>NPAAA clade</taxon>
        <taxon>indigoferoid/millettioid clade</taxon>
        <taxon>Phaseoleae</taxon>
        <taxon>Flemingia</taxon>
    </lineage>
</organism>